<name>A0ABW1YQC4_9GAMM</name>
<feature type="transmembrane region" description="Helical" evidence="1">
    <location>
        <begin position="436"/>
        <end position="456"/>
    </location>
</feature>
<dbReference type="PANTHER" id="PTHR32063:SF0">
    <property type="entry name" value="SWARMING MOTILITY PROTEIN SWRC"/>
    <property type="match status" value="1"/>
</dbReference>
<evidence type="ECO:0000256" key="1">
    <source>
        <dbReference type="SAM" id="Phobius"/>
    </source>
</evidence>
<evidence type="ECO:0000313" key="2">
    <source>
        <dbReference type="EMBL" id="MFC6634277.1"/>
    </source>
</evidence>
<feature type="transmembrane region" description="Helical" evidence="1">
    <location>
        <begin position="957"/>
        <end position="974"/>
    </location>
</feature>
<dbReference type="Gene3D" id="3.30.2090.10">
    <property type="entry name" value="Multidrug efflux transporter AcrB TolC docking domain, DN and DC subdomains"/>
    <property type="match status" value="2"/>
</dbReference>
<feature type="transmembrane region" description="Helical" evidence="1">
    <location>
        <begin position="468"/>
        <end position="491"/>
    </location>
</feature>
<dbReference type="Gene3D" id="3.30.70.1320">
    <property type="entry name" value="Multidrug efflux transporter AcrB pore domain like"/>
    <property type="match status" value="1"/>
</dbReference>
<dbReference type="SUPFAM" id="SSF82693">
    <property type="entry name" value="Multidrug efflux transporter AcrB pore domain, PN1, PN2, PC1 and PC2 subdomains"/>
    <property type="match status" value="2"/>
</dbReference>
<dbReference type="Gene3D" id="3.30.70.1430">
    <property type="entry name" value="Multidrug efflux transporter AcrB pore domain"/>
    <property type="match status" value="2"/>
</dbReference>
<feature type="transmembrane region" description="Helical" evidence="1">
    <location>
        <begin position="335"/>
        <end position="358"/>
    </location>
</feature>
<evidence type="ECO:0000313" key="3">
    <source>
        <dbReference type="Proteomes" id="UP001596425"/>
    </source>
</evidence>
<feature type="transmembrane region" description="Helical" evidence="1">
    <location>
        <begin position="878"/>
        <end position="902"/>
    </location>
</feature>
<dbReference type="PANTHER" id="PTHR32063">
    <property type="match status" value="1"/>
</dbReference>
<dbReference type="InterPro" id="IPR027463">
    <property type="entry name" value="AcrB_DN_DC_subdom"/>
</dbReference>
<dbReference type="InterPro" id="IPR001036">
    <property type="entry name" value="Acrflvin-R"/>
</dbReference>
<organism evidence="2 3">
    <name type="scientific">Microbulbifer taiwanensis</name>
    <dbReference type="NCBI Taxonomy" id="986746"/>
    <lineage>
        <taxon>Bacteria</taxon>
        <taxon>Pseudomonadati</taxon>
        <taxon>Pseudomonadota</taxon>
        <taxon>Gammaproteobacteria</taxon>
        <taxon>Cellvibrionales</taxon>
        <taxon>Microbulbiferaceae</taxon>
        <taxon>Microbulbifer</taxon>
    </lineage>
</organism>
<dbReference type="Proteomes" id="UP001596425">
    <property type="component" value="Unassembled WGS sequence"/>
</dbReference>
<dbReference type="RefSeq" id="WP_193189740.1">
    <property type="nucleotide sequence ID" value="NZ_JACZFR010000009.1"/>
</dbReference>
<feature type="transmembrane region" description="Helical" evidence="1">
    <location>
        <begin position="980"/>
        <end position="1008"/>
    </location>
</feature>
<dbReference type="SUPFAM" id="SSF82866">
    <property type="entry name" value="Multidrug efflux transporter AcrB transmembrane domain"/>
    <property type="match status" value="2"/>
</dbReference>
<keyword evidence="1" id="KW-0472">Membrane</keyword>
<protein>
    <submittedName>
        <fullName evidence="2">Efflux RND transporter permease subunit</fullName>
    </submittedName>
</protein>
<dbReference type="Gene3D" id="1.20.1640.10">
    <property type="entry name" value="Multidrug efflux transporter AcrB transmembrane domain"/>
    <property type="match status" value="2"/>
</dbReference>
<accession>A0ABW1YQC4</accession>
<dbReference type="Pfam" id="PF00873">
    <property type="entry name" value="ACR_tran"/>
    <property type="match status" value="1"/>
</dbReference>
<sequence length="1031" mass="111603">MALTRAALKNPAATAVAVVMAVLLGAFLASRLPVQLFPDIENPQITIAAGWRAASPQEVEAEIVEPIESVLQGLTGLEMMQVNAGRGFAWVNLEFTMGTDMDKVLIDVISRMSSLPPLPRDAEPPRVMLGGWGGDATALTYFFLQLLPDNPNSLEDYTGLIEDVLRPELEAVQGVASVEAQSGRAGREELQVVFDPWKAAELGIQLPAVSGQLASARDVSGGFTDVGRRRYTLRFVGEYDPARLSELVLEWRDGQPVRLGDIAEVKVGPSESGGVTTQNGNPAVSMRINRTNDANMLATLERVKKKVAELNETTLKDEKLVLVQSFDASVFVYRALNLLGGNLLLGMLLAVGVLWWFMRRMRATLIVAAAIPISLFATFVVLSAAGRSVNVISLAGLAFATGMVLDAAIVVLENIVRLREKGLGAEDASEQGAGQVWGALLASTATTVAIFLPVFFLNSVEGQVFGDLALTIAVAVVFSLLVAVAVVPLAARQWLPDISSRDRLAGLWEKITSRIMGLTRTPARRWKVIGALLMLPVLATWFLLPKLDYLPPVKRDAVDVWMNFPSATNVETIGREIVAEIDRRMTPYMSGDREPALKNYYIITWPNGGTMGVRVQDMDKAQDMERILREDILTDIPDFRGFAARGNLFGQFGGDRRIALHLQSRDAEGLMKAAARGVEVMGEAMPGVPVQPNPGLSLSEPELTVYPNDRAMHEQGWNRQDMGSLVRALGDGLYVGEYFNGEKRLDVIFKAREWSTPEQLQNTPLVTPRGEIVPLNQLASVERTVGPGSLRRVDGRRTITLNIVPPDDVSLEEVRAQIEAEVLPQIQAAMPADGSILVGGNASDLDKALQSLSQNFALALLILFLLMSALFRSLKDAGLVLLTVPLATVGGVLALQILNLIGFQPLDLLTMIGFVILLGLVVNNAILLVHQTRAAEGEGASRVEAVEQALRLRLRPIFMSTLTSVFGMLPLLVAPGEGSVIYRGLAAVIVGGMAVSTLFTLVLLPALLQTGRLALPKFALMRGRTIARNSQ</sequence>
<feature type="transmembrane region" description="Helical" evidence="1">
    <location>
        <begin position="391"/>
        <end position="416"/>
    </location>
</feature>
<keyword evidence="1" id="KW-1133">Transmembrane helix</keyword>
<dbReference type="PRINTS" id="PR00702">
    <property type="entry name" value="ACRIFLAVINRP"/>
</dbReference>
<dbReference type="SUPFAM" id="SSF82714">
    <property type="entry name" value="Multidrug efflux transporter AcrB TolC docking domain, DN and DC subdomains"/>
    <property type="match status" value="2"/>
</dbReference>
<dbReference type="Gene3D" id="3.30.70.1440">
    <property type="entry name" value="Multidrug efflux transporter AcrB pore domain"/>
    <property type="match status" value="1"/>
</dbReference>
<comment type="caution">
    <text evidence="2">The sequence shown here is derived from an EMBL/GenBank/DDBJ whole genome shotgun (WGS) entry which is preliminary data.</text>
</comment>
<feature type="transmembrane region" description="Helical" evidence="1">
    <location>
        <begin position="908"/>
        <end position="929"/>
    </location>
</feature>
<gene>
    <name evidence="2" type="ORF">ACFQBM_13335</name>
</gene>
<reference evidence="3" key="1">
    <citation type="journal article" date="2019" name="Int. J. Syst. Evol. Microbiol.">
        <title>The Global Catalogue of Microorganisms (GCM) 10K type strain sequencing project: providing services to taxonomists for standard genome sequencing and annotation.</title>
        <authorList>
            <consortium name="The Broad Institute Genomics Platform"/>
            <consortium name="The Broad Institute Genome Sequencing Center for Infectious Disease"/>
            <person name="Wu L."/>
            <person name="Ma J."/>
        </authorList>
    </citation>
    <scope>NUCLEOTIDE SEQUENCE [LARGE SCALE GENOMIC DNA]</scope>
    <source>
        <strain evidence="3">CGMCC 1.13718</strain>
    </source>
</reference>
<dbReference type="EMBL" id="JBHSVR010000001">
    <property type="protein sequence ID" value="MFC6634277.1"/>
    <property type="molecule type" value="Genomic_DNA"/>
</dbReference>
<keyword evidence="3" id="KW-1185">Reference proteome</keyword>
<feature type="transmembrane region" description="Helical" evidence="1">
    <location>
        <begin position="365"/>
        <end position="385"/>
    </location>
</feature>
<proteinExistence type="predicted"/>
<feature type="transmembrane region" description="Helical" evidence="1">
    <location>
        <begin position="852"/>
        <end position="871"/>
    </location>
</feature>
<feature type="transmembrane region" description="Helical" evidence="1">
    <location>
        <begin position="526"/>
        <end position="544"/>
    </location>
</feature>
<keyword evidence="1" id="KW-0812">Transmembrane</keyword>